<dbReference type="EMBL" id="BAAANF010000029">
    <property type="protein sequence ID" value="GAA1718574.1"/>
    <property type="molecule type" value="Genomic_DNA"/>
</dbReference>
<evidence type="ECO:0000313" key="1">
    <source>
        <dbReference type="EMBL" id="GAA1718574.1"/>
    </source>
</evidence>
<dbReference type="Proteomes" id="UP001500280">
    <property type="component" value="Unassembled WGS sequence"/>
</dbReference>
<keyword evidence="2" id="KW-1185">Reference proteome</keyword>
<accession>A0ABN2J5R9</accession>
<comment type="caution">
    <text evidence="1">The sequence shown here is derived from an EMBL/GenBank/DDBJ whole genome shotgun (WGS) entry which is preliminary data.</text>
</comment>
<gene>
    <name evidence="1" type="ORF">GCM10009745_79250</name>
</gene>
<name>A0ABN2J5R9_9ACTN</name>
<proteinExistence type="predicted"/>
<protein>
    <submittedName>
        <fullName evidence="1">Uncharacterized protein</fullName>
    </submittedName>
</protein>
<reference evidence="1 2" key="1">
    <citation type="journal article" date="2019" name="Int. J. Syst. Evol. Microbiol.">
        <title>The Global Catalogue of Microorganisms (GCM) 10K type strain sequencing project: providing services to taxonomists for standard genome sequencing and annotation.</title>
        <authorList>
            <consortium name="The Broad Institute Genomics Platform"/>
            <consortium name="The Broad Institute Genome Sequencing Center for Infectious Disease"/>
            <person name="Wu L."/>
            <person name="Ma J."/>
        </authorList>
    </citation>
    <scope>NUCLEOTIDE SEQUENCE [LARGE SCALE GENOMIC DNA]</scope>
    <source>
        <strain evidence="1 2">JCM 14307</strain>
    </source>
</reference>
<dbReference type="RefSeq" id="WP_344164633.1">
    <property type="nucleotide sequence ID" value="NZ_BAAANF010000029.1"/>
</dbReference>
<organism evidence="1 2">
    <name type="scientific">Kribbella yunnanensis</name>
    <dbReference type="NCBI Taxonomy" id="190194"/>
    <lineage>
        <taxon>Bacteria</taxon>
        <taxon>Bacillati</taxon>
        <taxon>Actinomycetota</taxon>
        <taxon>Actinomycetes</taxon>
        <taxon>Propionibacteriales</taxon>
        <taxon>Kribbellaceae</taxon>
        <taxon>Kribbella</taxon>
    </lineage>
</organism>
<sequence length="149" mass="16749">MMNRRTERRRLNRDALQLAVFEVEDAVGELLRLPVWPATAGEPNVLLTDLERPARRVAFYADEKVGDSLREVVHAADELARMTVEIRETTSPGRADAVDLRMRPAVAEARAALAEALDRLVVQVRRSLEIAGRYRSLRAESEPIIPPRG</sequence>
<evidence type="ECO:0000313" key="2">
    <source>
        <dbReference type="Proteomes" id="UP001500280"/>
    </source>
</evidence>